<comment type="caution">
    <text evidence="3">The sequence shown here is derived from an EMBL/GenBank/DDBJ whole genome shotgun (WGS) entry which is preliminary data.</text>
</comment>
<proteinExistence type="predicted"/>
<feature type="region of interest" description="Disordered" evidence="1">
    <location>
        <begin position="160"/>
        <end position="188"/>
    </location>
</feature>
<name>A0AAE1AGE7_9GAST</name>
<evidence type="ECO:0000313" key="4">
    <source>
        <dbReference type="Proteomes" id="UP001283361"/>
    </source>
</evidence>
<dbReference type="Gene3D" id="1.10.287.70">
    <property type="match status" value="1"/>
</dbReference>
<gene>
    <name evidence="3" type="ORF">RRG08_064496</name>
</gene>
<keyword evidence="2" id="KW-0472">Membrane</keyword>
<feature type="region of interest" description="Disordered" evidence="1">
    <location>
        <begin position="243"/>
        <end position="544"/>
    </location>
</feature>
<evidence type="ECO:0000256" key="1">
    <source>
        <dbReference type="SAM" id="MobiDB-lite"/>
    </source>
</evidence>
<sequence>MVIYHVSFFIFITTIGLNIIFGIIVDTFSELRDLKEAEKKRKAEKMKQRRWQERHRKLILGMDRSDAGAISGDGGDFTSAGVREPRLGRLASLSRGNQQPKPGQSGAGLVRRGPSLTRRRFTTADTTVADRRADRQHGFLAVTPTPLSEQIRLASSIDLRRREESGDDLDSNSDNSDGSDTLGSMPRIGSRDVLDEASNADSSTPLFVSAAPLAVTIPKTAGPASSGPPDAAPFSVPFTATTVSSQSSAPSTSASTPSTAPVSGREQTPPPRVTPPVTGPLASAHLAPFSVPGMPVPAGHPATLEQSQPHPSTDIQSLLISNASTTPSSSSPPKTAQPAGIPVLPAPIPSPGAPRLTFPPVTTTARSMPSPPSFSAPASRAPPSPPSFSVPASQTPPSPPSRAPPSPPSFSVPASQTPPSPLFRAPPSPPVTTGGTTPSRRPSELSSGPLPPPPDVDQSPAEETLLLPPPTFPPPPPVLAPPSPPPPPFRPPPLSAEPKSWLQTSTTSRDADDDVTSDEDEEDETEYDFNTPPMSPTRDLDDGAGSDTLVWRSLSKSALGAGLPDINGFEHERKLTLFSFRQRDQRAQIGAGQERRERVVCVNLVERWLERYHMIAKLLIKQISATDTPDAAFLSPFHSVH</sequence>
<feature type="compositionally biased region" description="Low complexity" evidence="1">
    <location>
        <begin position="243"/>
        <end position="263"/>
    </location>
</feature>
<dbReference type="EMBL" id="JAWDGP010001994">
    <property type="protein sequence ID" value="KAK3786237.1"/>
    <property type="molecule type" value="Genomic_DNA"/>
</dbReference>
<dbReference type="InterPro" id="IPR015925">
    <property type="entry name" value="Ryanodine_IP3_receptor"/>
</dbReference>
<evidence type="ECO:0000256" key="2">
    <source>
        <dbReference type="SAM" id="Phobius"/>
    </source>
</evidence>
<keyword evidence="2" id="KW-1133">Transmembrane helix</keyword>
<feature type="transmembrane region" description="Helical" evidence="2">
    <location>
        <begin position="6"/>
        <end position="25"/>
    </location>
</feature>
<dbReference type="GO" id="GO:0006816">
    <property type="term" value="P:calcium ion transport"/>
    <property type="evidence" value="ECO:0007669"/>
    <property type="project" value="InterPro"/>
</dbReference>
<feature type="region of interest" description="Disordered" evidence="1">
    <location>
        <begin position="91"/>
        <end position="140"/>
    </location>
</feature>
<feature type="compositionally biased region" description="Acidic residues" evidence="1">
    <location>
        <begin position="511"/>
        <end position="527"/>
    </location>
</feature>
<feature type="compositionally biased region" description="Low complexity" evidence="1">
    <location>
        <begin position="172"/>
        <end position="184"/>
    </location>
</feature>
<dbReference type="AlphaFoldDB" id="A0AAE1AGE7"/>
<dbReference type="Proteomes" id="UP001283361">
    <property type="component" value="Unassembled WGS sequence"/>
</dbReference>
<feature type="compositionally biased region" description="Low complexity" evidence="1">
    <location>
        <begin position="431"/>
        <end position="448"/>
    </location>
</feature>
<keyword evidence="2" id="KW-0812">Transmembrane</keyword>
<feature type="compositionally biased region" description="Low complexity" evidence="1">
    <location>
        <begin position="321"/>
        <end position="339"/>
    </location>
</feature>
<dbReference type="PANTHER" id="PTHR45816">
    <property type="entry name" value="MIR DOMAIN-CONTAINING PROTEIN"/>
    <property type="match status" value="1"/>
</dbReference>
<protein>
    <submittedName>
        <fullName evidence="3">Uncharacterized protein</fullName>
    </submittedName>
</protein>
<dbReference type="PANTHER" id="PTHR45816:SF4">
    <property type="entry name" value="RYR_IP3R HOMOLOGY ASSOCIATED DOMAIN-CONTAINING PROTEIN"/>
    <property type="match status" value="1"/>
</dbReference>
<feature type="compositionally biased region" description="Pro residues" evidence="1">
    <location>
        <begin position="268"/>
        <end position="278"/>
    </location>
</feature>
<accession>A0AAE1AGE7</accession>
<feature type="compositionally biased region" description="Polar residues" evidence="1">
    <location>
        <begin position="304"/>
        <end position="320"/>
    </location>
</feature>
<feature type="compositionally biased region" description="Low complexity" evidence="1">
    <location>
        <begin position="456"/>
        <end position="466"/>
    </location>
</feature>
<feature type="compositionally biased region" description="Pro residues" evidence="1">
    <location>
        <begin position="467"/>
        <end position="495"/>
    </location>
</feature>
<feature type="compositionally biased region" description="Basic and acidic residues" evidence="1">
    <location>
        <begin position="128"/>
        <end position="137"/>
    </location>
</feature>
<keyword evidence="4" id="KW-1185">Reference proteome</keyword>
<organism evidence="3 4">
    <name type="scientific">Elysia crispata</name>
    <name type="common">lettuce slug</name>
    <dbReference type="NCBI Taxonomy" id="231223"/>
    <lineage>
        <taxon>Eukaryota</taxon>
        <taxon>Metazoa</taxon>
        <taxon>Spiralia</taxon>
        <taxon>Lophotrochozoa</taxon>
        <taxon>Mollusca</taxon>
        <taxon>Gastropoda</taxon>
        <taxon>Heterobranchia</taxon>
        <taxon>Euthyneura</taxon>
        <taxon>Panpulmonata</taxon>
        <taxon>Sacoglossa</taxon>
        <taxon>Placobranchoidea</taxon>
        <taxon>Plakobranchidae</taxon>
        <taxon>Elysia</taxon>
    </lineage>
</organism>
<reference evidence="3" key="1">
    <citation type="journal article" date="2023" name="G3 (Bethesda)">
        <title>A reference genome for the long-term kleptoplast-retaining sea slug Elysia crispata morphotype clarki.</title>
        <authorList>
            <person name="Eastman K.E."/>
            <person name="Pendleton A.L."/>
            <person name="Shaikh M.A."/>
            <person name="Suttiyut T."/>
            <person name="Ogas R."/>
            <person name="Tomko P."/>
            <person name="Gavelis G."/>
            <person name="Widhalm J.R."/>
            <person name="Wisecaver J.H."/>
        </authorList>
    </citation>
    <scope>NUCLEOTIDE SEQUENCE</scope>
    <source>
        <strain evidence="3">ECLA1</strain>
    </source>
</reference>
<feature type="compositionally biased region" description="Pro residues" evidence="1">
    <location>
        <begin position="369"/>
        <end position="430"/>
    </location>
</feature>
<evidence type="ECO:0000313" key="3">
    <source>
        <dbReference type="EMBL" id="KAK3786237.1"/>
    </source>
</evidence>